<evidence type="ECO:0000256" key="1">
    <source>
        <dbReference type="SAM" id="MobiDB-lite"/>
    </source>
</evidence>
<keyword evidence="2" id="KW-0472">Membrane</keyword>
<sequence>MGDALATVVHGAWGAFWIGFGVYQLFVGLGRPPSTTTASPAAIGFWFVGLGAITRTGALAALAESLVLCMLLAIGLSGDVDVVRTIAACFLLASAVLARYACSAMVLEAAHHRVVLPIGPRPPGPRQCRCARRSSSITANRESRPGSDPGEEVTTE</sequence>
<keyword evidence="2" id="KW-1133">Transmembrane helix</keyword>
<feature type="transmembrane region" description="Helical" evidence="2">
    <location>
        <begin position="12"/>
        <end position="31"/>
    </location>
</feature>
<evidence type="ECO:0000256" key="2">
    <source>
        <dbReference type="SAM" id="Phobius"/>
    </source>
</evidence>
<keyword evidence="2" id="KW-0812">Transmembrane</keyword>
<gene>
    <name evidence="3" type="ORF">SAMN05421854_12340</name>
</gene>
<dbReference type="STRING" id="112413.SAMN05421854_12340"/>
<dbReference type="AlphaFoldDB" id="A0A1I6B4D8"/>
<protein>
    <submittedName>
        <fullName evidence="3">Uncharacterized protein</fullName>
    </submittedName>
</protein>
<dbReference type="EMBL" id="FOWC01000023">
    <property type="protein sequence ID" value="SFQ75810.1"/>
    <property type="molecule type" value="Genomic_DNA"/>
</dbReference>
<feature type="transmembrane region" description="Helical" evidence="2">
    <location>
        <begin position="43"/>
        <end position="76"/>
    </location>
</feature>
<accession>A0A1I6B4D8</accession>
<proteinExistence type="predicted"/>
<dbReference type="RefSeq" id="WP_244287475.1">
    <property type="nucleotide sequence ID" value="NZ_FOWC01000023.1"/>
</dbReference>
<name>A0A1I6B4D8_9PSEU</name>
<evidence type="ECO:0000313" key="3">
    <source>
        <dbReference type="EMBL" id="SFQ75810.1"/>
    </source>
</evidence>
<organism evidence="3 4">
    <name type="scientific">Amycolatopsis rubida</name>
    <dbReference type="NCBI Taxonomy" id="112413"/>
    <lineage>
        <taxon>Bacteria</taxon>
        <taxon>Bacillati</taxon>
        <taxon>Actinomycetota</taxon>
        <taxon>Actinomycetes</taxon>
        <taxon>Pseudonocardiales</taxon>
        <taxon>Pseudonocardiaceae</taxon>
        <taxon>Amycolatopsis</taxon>
    </lineage>
</organism>
<dbReference type="Proteomes" id="UP000199137">
    <property type="component" value="Unassembled WGS sequence"/>
</dbReference>
<feature type="region of interest" description="Disordered" evidence="1">
    <location>
        <begin position="123"/>
        <end position="156"/>
    </location>
</feature>
<reference evidence="4" key="1">
    <citation type="submission" date="2016-10" db="EMBL/GenBank/DDBJ databases">
        <authorList>
            <person name="Varghese N."/>
            <person name="Submissions S."/>
        </authorList>
    </citation>
    <scope>NUCLEOTIDE SEQUENCE [LARGE SCALE GENOMIC DNA]</scope>
    <source>
        <strain evidence="4">DSM 44637</strain>
    </source>
</reference>
<evidence type="ECO:0000313" key="4">
    <source>
        <dbReference type="Proteomes" id="UP000199137"/>
    </source>
</evidence>